<accession>A0A6N9YKW6</accession>
<dbReference type="Proteomes" id="UP000469185">
    <property type="component" value="Unassembled WGS sequence"/>
</dbReference>
<dbReference type="PANTHER" id="PTHR32387:SF0">
    <property type="entry name" value="PROTEIN NO VEIN"/>
    <property type="match status" value="1"/>
</dbReference>
<dbReference type="NCBIfam" id="NF047352">
    <property type="entry name" value="P_loop_sacsin"/>
    <property type="match status" value="1"/>
</dbReference>
<name>A0A6N9YKW6_9ACTN</name>
<evidence type="ECO:0008006" key="3">
    <source>
        <dbReference type="Google" id="ProtNLM"/>
    </source>
</evidence>
<keyword evidence="2" id="KW-1185">Reference proteome</keyword>
<dbReference type="SUPFAM" id="SSF55874">
    <property type="entry name" value="ATPase domain of HSP90 chaperone/DNA topoisomerase II/histidine kinase"/>
    <property type="match status" value="1"/>
</dbReference>
<evidence type="ECO:0000313" key="1">
    <source>
        <dbReference type="EMBL" id="NED95633.1"/>
    </source>
</evidence>
<organism evidence="1 2">
    <name type="scientific">Phytoactinopolyspora alkaliphila</name>
    <dbReference type="NCBI Taxonomy" id="1783498"/>
    <lineage>
        <taxon>Bacteria</taxon>
        <taxon>Bacillati</taxon>
        <taxon>Actinomycetota</taxon>
        <taxon>Actinomycetes</taxon>
        <taxon>Jiangellales</taxon>
        <taxon>Jiangellaceae</taxon>
        <taxon>Phytoactinopolyspora</taxon>
    </lineage>
</organism>
<evidence type="ECO:0000313" key="2">
    <source>
        <dbReference type="Proteomes" id="UP000469185"/>
    </source>
</evidence>
<dbReference type="InterPro" id="IPR052957">
    <property type="entry name" value="Auxin_embryo_med"/>
</dbReference>
<dbReference type="AlphaFoldDB" id="A0A6N9YKW6"/>
<proteinExistence type="predicted"/>
<protein>
    <recommendedName>
        <fullName evidence="3">Molecular chaperone Hsp90</fullName>
    </recommendedName>
</protein>
<dbReference type="EMBL" id="JAAGOB010000004">
    <property type="protein sequence ID" value="NED95633.1"/>
    <property type="molecule type" value="Genomic_DNA"/>
</dbReference>
<sequence length="1002" mass="105898">MLCIVDTLGTAALRDRVLAAWTASPARFREDANAEEELSLGAYRDRLVVELAQNAADAAGRAGVRGRLLLRLDGSTLIAANIGAPLDPEGVEGLSTLRSSPKRSGDSVGRFGVGFAAVLAVSDEPAVLSRNGGVRWSRARARDLIAQLPELSAELTHRGDAVPVLRLPFSAEDLSGSERSGSAAGPLLPAGAATAVPAGYETAVVLPLRDEDALASVRQALATIDDVLPLVLPALAEIVVETGGDRRVITAGEPVAVDEASGVWEREIGTRRWRLASATGTAEAGLLAGRPLEERLRPQWSVTVAVPVDEAGTPGTTQVHPVVHAPTPTDDTTTLPALVIGSFPLDSTRRHVTASPLTEHLAERVGAAYARLVASFDTPLALTLIPGPLGANELDATLHRWIHDALTRTPFIPSATGDARLRPTEVNVVDGLDRAAGLATLADVVAGLPAPGWWRTDALQRLGAKVTPLTDLVDQLSALTLSPDQWRAMYAALDGAELEALGALPVPLADGRVVRGPRSVLLPGDLEPALLAPFRLRVTHPDAAHPLLGRLGATEVTAASVLRDPAVRAGIEAAGDDEAEALPEAVLRLVAESGLTVADEPWLDQLPLPDEAGEFGPARELLLPGSELLDLLDVDVASYTASGELLARHGAQTLRAVGVRDGLALARESDVPLDDDLWFDLDDEEGWADHATDLLPDTDLPPLVAEFVAVRDLDLVRDDAWPRFLALLAADPAIRPAVVEPAFVFMADGSRRRIPSYTTWWLRTHARVGGLPLPELCADDADPVVQALLQRLDVPVDDAFRVALGISRSVEEVPTAVLLRRLADDDVRLPSADLLEVYAELSQRPAEPLGAPGRVRIPDGRGSRVVDADQAVVCDGPHWLQLGLPAAVPGSPELAASLDVDLASDAYDADVAGGGEHLPVPQVAYQVLPSAATSYVEHDELVVAGLPVDWWVVGDEIHAATLDGLARGLAWVAGEWDRRWVLAEALQDPAALPTLLAEETFG</sequence>
<comment type="caution">
    <text evidence="1">The sequence shown here is derived from an EMBL/GenBank/DDBJ whole genome shotgun (WGS) entry which is preliminary data.</text>
</comment>
<dbReference type="PANTHER" id="PTHR32387">
    <property type="entry name" value="WU:FJ29H11"/>
    <property type="match status" value="1"/>
</dbReference>
<reference evidence="1 2" key="1">
    <citation type="submission" date="2020-02" db="EMBL/GenBank/DDBJ databases">
        <authorList>
            <person name="Li X.-J."/>
            <person name="Feng X.-M."/>
        </authorList>
    </citation>
    <scope>NUCLEOTIDE SEQUENCE [LARGE SCALE GENOMIC DNA]</scope>
    <source>
        <strain evidence="1 2">CGMCC 4.7225</strain>
    </source>
</reference>
<gene>
    <name evidence="1" type="ORF">G1H11_09945</name>
</gene>
<dbReference type="InterPro" id="IPR036890">
    <property type="entry name" value="HATPase_C_sf"/>
</dbReference>